<dbReference type="InterPro" id="IPR013210">
    <property type="entry name" value="LRR_N_plant-typ"/>
</dbReference>
<dbReference type="Pfam" id="PF08263">
    <property type="entry name" value="LRRNT_2"/>
    <property type="match status" value="1"/>
</dbReference>
<feature type="transmembrane region" description="Helical" evidence="16">
    <location>
        <begin position="188"/>
        <end position="211"/>
    </location>
</feature>
<evidence type="ECO:0000256" key="14">
    <source>
        <dbReference type="ARBA" id="ARBA00023242"/>
    </source>
</evidence>
<dbReference type="InterPro" id="IPR019358">
    <property type="entry name" value="NEMP_fam"/>
</dbReference>
<comment type="subcellular location">
    <subcellularLocation>
        <location evidence="1">Cell membrane</location>
        <topology evidence="1">Single-pass type I membrane protein</topology>
    </subcellularLocation>
    <subcellularLocation>
        <location evidence="2">Nucleus inner membrane</location>
        <topology evidence="2">Multi-pass membrane protein</topology>
        <orientation evidence="2">Nucleoplasmic side</orientation>
    </subcellularLocation>
</comment>
<evidence type="ECO:0008006" key="21">
    <source>
        <dbReference type="Google" id="ProtNLM"/>
    </source>
</evidence>
<evidence type="ECO:0000256" key="1">
    <source>
        <dbReference type="ARBA" id="ARBA00004251"/>
    </source>
</evidence>
<feature type="transmembrane region" description="Helical" evidence="16">
    <location>
        <begin position="164"/>
        <end position="182"/>
    </location>
</feature>
<dbReference type="PROSITE" id="PS51450">
    <property type="entry name" value="LRR"/>
    <property type="match status" value="2"/>
</dbReference>
<accession>A0A978V5V8</accession>
<evidence type="ECO:0000256" key="16">
    <source>
        <dbReference type="SAM" id="Phobius"/>
    </source>
</evidence>
<protein>
    <recommendedName>
        <fullName evidence="21">Receptor-like protein 12</fullName>
    </recommendedName>
</protein>
<evidence type="ECO:0000259" key="17">
    <source>
        <dbReference type="Pfam" id="PF08263"/>
    </source>
</evidence>
<sequence>MGSLGSIAFLFLSAFWLSLFVFSHANHVNDLRGVDIRNPVLDITPSPLFGFSSSRGSKDVLSCERVQVSGISRLELGSFASSLRVTLLPSVVIPERLHSKIQVCFHRNDSLGFCECEKDEWRSLQKGLWSSVMSPYDTKYVDVKFIGDVSGPVTLTVEEDFQRWRLVCLALGFTLLLFAPVFSSWVPFYYSSSMAVGVLLVIIIVLFQKAFHYKGSRTQEGMKLLPTGRKSVFYLTIYGSLLGAGSFLLHHFSVLVNSILVNFGLSEEMHNPVSIFLLVVIILAGAALGYWIVRKFVISKDGSVDAGVAQFVKWAMRMIGTTSILQCMETYVGCLMRIVLSTLDTPLAIGALVSCWVLCKLITSLKSYWTMHPSYGQNGSPGMQQGGQTLKKHPRAEFLSRSSPQEKLWNSQRSPSTWPYSPVKGVISPSSQRQNEKEYYSTYHKMQNRKKFTKKEWDEFTQQSTRQALAEWAASPEFTDWVIEHADRIQLVPSESSDGDLGSGSDSTDENVVGSGNRGMVTVIEIEDHTNGDFFIEVQSFLLVYLLRSVVLSNSNSGVRSLKTKCIDEERRALLKFKDNLESYDNDTLSSWGYEEEKKDCCSWEGVGCDNITGHVIMLDLSHLGLRTRGKYMSPPLIELGYLNYLDLSGNGLYENNLLSLIGNSMVSLQHLDLSETLLDGSIPETFWTNMTSLSHLILYSNGLGGSIPQGFCNVASLRYLDLSGNLFISSIPKCLGNMTLFEHLDLSHNDLVGSIPEAFGNLVTLTYLNLSTNHLNDSIPKFLGNMTLLKFLDLHDNSFNGSIPKAFGNMATLTYLDLGMNYFKGSVSITFENQSSTLKYLALDSNQLEGVITNSFCKKLTSLVFLDLNKNKLEGSIPKCFGKNLTSLVYLDLSKNKLEGSIPECFGNNMMLLTYLALGNNQLEGPIPEAFGNMSALEKLDLRNNKLTDVIDLSSNQLEGAVPTFLFEAASLLSLSRNKFSSINSMCGVTDAMLKVLDISHNQLSGKLSNCWSQFDDLVVLNLANNYELSGEIPTSIGSLTNINSLRLSNNKFTGELPLSLKECKNLVVFDVGGNKLSGAIPTWIGETLQDLVILNLRSNHLYGSIPSSLCHLPHLQLLDLSINNISGSIPKCLNNLSEMRSSYTANTSTIIQHFYYTFPSSNEDTVAATYVDRIEVMWKGVVSEYGNTLGLVKGIDLSTNMLNGEIPPEITELVGLIYFNLSRNNLSGQIPAEIGNLESLDFLDLSNNQFSGQIPPTLRLIYRLSVLNLSNNNLSGKIPTSTQLQSFNADAYIGNIGLCGAPLPAECPEEEQPRTPPTTEAEEDHNDGFISQEFYVSMGVGYVVGFWGVFGTLLFNKSWRCAYFKLWQIGFMLWLHCTRQSFSGNSEVINTAYVARFFTFCIFGLLAGVISASSMRRGVDIRNPVLDVTPSPLFGLSSSRGSKAVLSCERVQVSGISRLELGSFASSLRVTLLPSVVIPERLHSKIQVCFHRNDSIGFCECEKDEWRSLQKGLWSSIMSPYDTKYVDVKFIGDLSGPVTLTVEEALAPSLFSIGVHFTLFAPVVSGWVPFYYSSSMAVGVLLVIIIVLFQYKRHFIIREVELKRFGDEIVAYWKKKCLLSYHIWISGEFTGLSFMLLESSRRVSIFLLVAIFLVGAALGYWIVRKFVISKDGSVDAGVAQFVKWAMRIIGTTFILQSTLDTPLAIGALVSCWVLCKLITSLKSYWTMSKASWTVSHAVGVISMSAH</sequence>
<dbReference type="InterPro" id="IPR001611">
    <property type="entry name" value="Leu-rich_rpt"/>
</dbReference>
<keyword evidence="8" id="KW-0732">Signal</keyword>
<evidence type="ECO:0000256" key="13">
    <source>
        <dbReference type="ARBA" id="ARBA00023180"/>
    </source>
</evidence>
<feature type="transmembrane region" description="Helical" evidence="16">
    <location>
        <begin position="1396"/>
        <end position="1414"/>
    </location>
</feature>
<name>A0A978V5V8_ZIZJJ</name>
<feature type="domain" description="Leucine-rich repeat-containing N-terminal plant-type" evidence="17">
    <location>
        <begin position="568"/>
        <end position="610"/>
    </location>
</feature>
<evidence type="ECO:0000256" key="4">
    <source>
        <dbReference type="ARBA" id="ARBA00009592"/>
    </source>
</evidence>
<evidence type="ECO:0000256" key="7">
    <source>
        <dbReference type="ARBA" id="ARBA00022692"/>
    </source>
</evidence>
<feature type="transmembrane region" description="Helical" evidence="16">
    <location>
        <begin position="1572"/>
        <end position="1591"/>
    </location>
</feature>
<dbReference type="SUPFAM" id="SSF52058">
    <property type="entry name" value="L domain-like"/>
    <property type="match status" value="2"/>
</dbReference>
<dbReference type="FunFam" id="3.80.10.10:FF:000111">
    <property type="entry name" value="LRR receptor-like serine/threonine-protein kinase ERECTA"/>
    <property type="match status" value="1"/>
</dbReference>
<dbReference type="InterPro" id="IPR003591">
    <property type="entry name" value="Leu-rich_rpt_typical-subtyp"/>
</dbReference>
<comment type="similarity">
    <text evidence="3">Belongs to the NEMP family.</text>
</comment>
<dbReference type="FunFam" id="3.80.10.10:FF:000095">
    <property type="entry name" value="LRR receptor-like serine/threonine-protein kinase GSO1"/>
    <property type="match status" value="2"/>
</dbReference>
<keyword evidence="6" id="KW-0433">Leucine-rich repeat</keyword>
<dbReference type="InterPro" id="IPR055414">
    <property type="entry name" value="LRR_R13L4/SHOC2-like"/>
</dbReference>
<evidence type="ECO:0000256" key="12">
    <source>
        <dbReference type="ARBA" id="ARBA00023170"/>
    </source>
</evidence>
<dbReference type="SMART" id="SM00365">
    <property type="entry name" value="LRR_SD22"/>
    <property type="match status" value="4"/>
</dbReference>
<keyword evidence="9" id="KW-0677">Repeat</keyword>
<evidence type="ECO:0000256" key="15">
    <source>
        <dbReference type="SAM" id="MobiDB-lite"/>
    </source>
</evidence>
<keyword evidence="5" id="KW-1003">Cell membrane</keyword>
<organism evidence="19 20">
    <name type="scientific">Ziziphus jujuba var. spinosa</name>
    <dbReference type="NCBI Taxonomy" id="714518"/>
    <lineage>
        <taxon>Eukaryota</taxon>
        <taxon>Viridiplantae</taxon>
        <taxon>Streptophyta</taxon>
        <taxon>Embryophyta</taxon>
        <taxon>Tracheophyta</taxon>
        <taxon>Spermatophyta</taxon>
        <taxon>Magnoliopsida</taxon>
        <taxon>eudicotyledons</taxon>
        <taxon>Gunneridae</taxon>
        <taxon>Pentapetalae</taxon>
        <taxon>rosids</taxon>
        <taxon>fabids</taxon>
        <taxon>Rosales</taxon>
        <taxon>Rhamnaceae</taxon>
        <taxon>Paliureae</taxon>
        <taxon>Ziziphus</taxon>
    </lineage>
</organism>
<keyword evidence="13" id="KW-0325">Glycoprotein</keyword>
<feature type="transmembrane region" description="Helical" evidence="16">
    <location>
        <begin position="273"/>
        <end position="293"/>
    </location>
</feature>
<feature type="compositionally biased region" description="Low complexity" evidence="15">
    <location>
        <begin position="494"/>
        <end position="506"/>
    </location>
</feature>
<feature type="transmembrane region" description="Helical" evidence="16">
    <location>
        <begin position="1645"/>
        <end position="1665"/>
    </location>
</feature>
<evidence type="ECO:0000256" key="3">
    <source>
        <dbReference type="ARBA" id="ARBA00005748"/>
    </source>
</evidence>
<evidence type="ECO:0000256" key="8">
    <source>
        <dbReference type="ARBA" id="ARBA00022729"/>
    </source>
</evidence>
<dbReference type="Pfam" id="PF13855">
    <property type="entry name" value="LRR_8"/>
    <property type="match status" value="1"/>
</dbReference>
<dbReference type="SUPFAM" id="SSF52047">
    <property type="entry name" value="RNI-like"/>
    <property type="match status" value="1"/>
</dbReference>
<dbReference type="Pfam" id="PF23598">
    <property type="entry name" value="LRR_14"/>
    <property type="match status" value="1"/>
</dbReference>
<feature type="transmembrane region" description="Helical" evidence="16">
    <location>
        <begin position="232"/>
        <end position="253"/>
    </location>
</feature>
<keyword evidence="11 16" id="KW-0472">Membrane</keyword>
<gene>
    <name evidence="19" type="ORF">FEM48_Zijuj07G0170700</name>
</gene>
<proteinExistence type="inferred from homology"/>
<evidence type="ECO:0000256" key="9">
    <source>
        <dbReference type="ARBA" id="ARBA00022737"/>
    </source>
</evidence>
<dbReference type="PANTHER" id="PTHR31587">
    <property type="entry name" value="TRANSMEMBRANE PROTEIN (DUF2215)"/>
    <property type="match status" value="1"/>
</dbReference>
<comment type="caution">
    <text evidence="19">The sequence shown here is derived from an EMBL/GenBank/DDBJ whole genome shotgun (WGS) entry which is preliminary data.</text>
</comment>
<dbReference type="GO" id="GO:0005637">
    <property type="term" value="C:nuclear inner membrane"/>
    <property type="evidence" value="ECO:0007669"/>
    <property type="project" value="UniProtKB-SubCell"/>
</dbReference>
<evidence type="ECO:0000256" key="2">
    <source>
        <dbReference type="ARBA" id="ARBA00004575"/>
    </source>
</evidence>
<dbReference type="PANTHER" id="PTHR31587:SF3">
    <property type="entry name" value="EXPRESSED PROTEIN"/>
    <property type="match status" value="1"/>
</dbReference>
<feature type="transmembrane region" description="Helical" evidence="16">
    <location>
        <begin position="1336"/>
        <end position="1357"/>
    </location>
</feature>
<evidence type="ECO:0000313" key="19">
    <source>
        <dbReference type="EMBL" id="KAH7522741.1"/>
    </source>
</evidence>
<dbReference type="InterPro" id="IPR032675">
    <property type="entry name" value="LRR_dom_sf"/>
</dbReference>
<evidence type="ECO:0000313" key="20">
    <source>
        <dbReference type="Proteomes" id="UP000813462"/>
    </source>
</evidence>
<feature type="transmembrane region" description="Helical" evidence="16">
    <location>
        <begin position="6"/>
        <end position="22"/>
    </location>
</feature>
<evidence type="ECO:0000256" key="5">
    <source>
        <dbReference type="ARBA" id="ARBA00022475"/>
    </source>
</evidence>
<evidence type="ECO:0000256" key="11">
    <source>
        <dbReference type="ARBA" id="ARBA00023136"/>
    </source>
</evidence>
<dbReference type="Pfam" id="PF00560">
    <property type="entry name" value="LRR_1"/>
    <property type="match status" value="9"/>
</dbReference>
<dbReference type="GO" id="GO:0005886">
    <property type="term" value="C:plasma membrane"/>
    <property type="evidence" value="ECO:0007669"/>
    <property type="project" value="UniProtKB-SubCell"/>
</dbReference>
<evidence type="ECO:0000256" key="6">
    <source>
        <dbReference type="ARBA" id="ARBA00022614"/>
    </source>
</evidence>
<dbReference type="FunFam" id="3.80.10.10:FF:000299">
    <property type="entry name" value="Piriformospora indica-insensitive protein 2"/>
    <property type="match status" value="1"/>
</dbReference>
<dbReference type="Proteomes" id="UP000813462">
    <property type="component" value="Unassembled WGS sequence"/>
</dbReference>
<dbReference type="Gene3D" id="3.80.10.10">
    <property type="entry name" value="Ribonuclease Inhibitor"/>
    <property type="match status" value="4"/>
</dbReference>
<feature type="region of interest" description="Disordered" evidence="15">
    <location>
        <begin position="493"/>
        <end position="514"/>
    </location>
</feature>
<reference evidence="19" key="1">
    <citation type="journal article" date="2021" name="Front. Plant Sci.">
        <title>Chromosome-Scale Genome Assembly for Chinese Sour Jujube and Insights Into Its Genome Evolution and Domestication Signature.</title>
        <authorList>
            <person name="Shen L.-Y."/>
            <person name="Luo H."/>
            <person name="Wang X.-L."/>
            <person name="Wang X.-M."/>
            <person name="Qiu X.-J."/>
            <person name="Liu H."/>
            <person name="Zhou S.-S."/>
            <person name="Jia K.-H."/>
            <person name="Nie S."/>
            <person name="Bao Y.-T."/>
            <person name="Zhang R.-G."/>
            <person name="Yun Q.-Z."/>
            <person name="Chai Y.-H."/>
            <person name="Lu J.-Y."/>
            <person name="Li Y."/>
            <person name="Zhao S.-W."/>
            <person name="Mao J.-F."/>
            <person name="Jia S.-G."/>
            <person name="Mao Y.-M."/>
        </authorList>
    </citation>
    <scope>NUCLEOTIDE SEQUENCE</scope>
    <source>
        <strain evidence="19">AT0</strain>
        <tissue evidence="19">Leaf</tissue>
    </source>
</reference>
<keyword evidence="12" id="KW-0675">Receptor</keyword>
<keyword evidence="14" id="KW-0539">Nucleus</keyword>
<keyword evidence="10 16" id="KW-1133">Transmembrane helix</keyword>
<dbReference type="EMBL" id="JAEACU010000007">
    <property type="protein sequence ID" value="KAH7522741.1"/>
    <property type="molecule type" value="Genomic_DNA"/>
</dbReference>
<comment type="similarity">
    <text evidence="4">Belongs to the RLP family.</text>
</comment>
<feature type="domain" description="Disease resistance R13L4/SHOC-2-like LRR" evidence="18">
    <location>
        <begin position="712"/>
        <end position="822"/>
    </location>
</feature>
<keyword evidence="7 16" id="KW-0812">Transmembrane</keyword>
<evidence type="ECO:0000259" key="18">
    <source>
        <dbReference type="Pfam" id="PF23598"/>
    </source>
</evidence>
<evidence type="ECO:0000256" key="10">
    <source>
        <dbReference type="ARBA" id="ARBA00022989"/>
    </source>
</evidence>
<dbReference type="SMART" id="SM00369">
    <property type="entry name" value="LRR_TYP"/>
    <property type="match status" value="11"/>
</dbReference>
<dbReference type="Pfam" id="PF10225">
    <property type="entry name" value="NEMP"/>
    <property type="match status" value="2"/>
</dbReference>